<reference evidence="1 2" key="1">
    <citation type="submission" date="2017-12" db="EMBL/GenBank/DDBJ databases">
        <title>Chromulinavorax destructans is a abundant pathogen of dominant heterotrophic picoflagllates.</title>
        <authorList>
            <person name="Deeg C.M."/>
            <person name="Zimmer M."/>
            <person name="Suttle C.A."/>
        </authorList>
    </citation>
    <scope>NUCLEOTIDE SEQUENCE [LARGE SCALE GENOMIC DNA]</scope>
    <source>
        <strain evidence="1 2">SeV1</strain>
    </source>
</reference>
<protein>
    <submittedName>
        <fullName evidence="1">Uncharacterized protein</fullName>
    </submittedName>
</protein>
<evidence type="ECO:0000313" key="2">
    <source>
        <dbReference type="Proteomes" id="UP000254834"/>
    </source>
</evidence>
<accession>A0A345ZA82</accession>
<evidence type="ECO:0000313" key="1">
    <source>
        <dbReference type="EMBL" id="AXK60199.1"/>
    </source>
</evidence>
<proteinExistence type="predicted"/>
<dbReference type="AlphaFoldDB" id="A0A345ZA82"/>
<organism evidence="1 2">
    <name type="scientific">Candidatus Chromulinivorax destructor</name>
    <dbReference type="NCBI Taxonomy" id="2066483"/>
    <lineage>
        <taxon>Bacteria</taxon>
        <taxon>Candidatus Babelota</taxon>
        <taxon>Candidatus Babeliae</taxon>
        <taxon>Candidatus Babeliales</taxon>
        <taxon>Candidatus Chromulinivoraceae</taxon>
        <taxon>Candidatus Chromulinivorax</taxon>
    </lineage>
</organism>
<dbReference type="Proteomes" id="UP000254834">
    <property type="component" value="Chromosome"/>
</dbReference>
<name>A0A345ZA82_9BACT</name>
<gene>
    <name evidence="1" type="ORF">C0J27_00340</name>
</gene>
<sequence>MLLAIIMHFQFVAAGTITVTNLMSQQATVTIDTEKKTYAIQVNPSENLNVQKNLDNGINQYDNPLPKLNFDNSGIKKITIKRMQSDLPQIIYYNDEVVTDRTNKPSGIYAINLSKSGTMKIDQDGVDLNGIVYSLNDVSSFYAKCKKLKDMLTSKKPDFKMIEQGVNDLAQSLRLFESSDKAASLSLQLAVTRLEVDYLVNKLQIINQIKEYAQSLQSITQGLTATNVDAVASKLNNMIIGLQTVEQIQLPDTIDIKKIKKNINTLQEKIATIQHATKATDRPMLVNQ</sequence>
<dbReference type="KEGG" id="cdes:C0J27_00340"/>
<keyword evidence="2" id="KW-1185">Reference proteome</keyword>
<dbReference type="EMBL" id="CP025544">
    <property type="protein sequence ID" value="AXK60199.1"/>
    <property type="molecule type" value="Genomic_DNA"/>
</dbReference>